<protein>
    <recommendedName>
        <fullName evidence="1">Luciferase-like domain-containing protein</fullName>
    </recommendedName>
</protein>
<dbReference type="Proteomes" id="UP000286716">
    <property type="component" value="Unassembled WGS sequence"/>
</dbReference>
<organism evidence="2 3">
    <name type="scientific">Amycolatopsis balhimycina DSM 5908</name>
    <dbReference type="NCBI Taxonomy" id="1081091"/>
    <lineage>
        <taxon>Bacteria</taxon>
        <taxon>Bacillati</taxon>
        <taxon>Actinomycetota</taxon>
        <taxon>Actinomycetes</taxon>
        <taxon>Pseudonocardiales</taxon>
        <taxon>Pseudonocardiaceae</taxon>
        <taxon>Amycolatopsis</taxon>
    </lineage>
</organism>
<dbReference type="InterPro" id="IPR036661">
    <property type="entry name" value="Luciferase-like_sf"/>
</dbReference>
<proteinExistence type="predicted"/>
<dbReference type="InterPro" id="IPR011251">
    <property type="entry name" value="Luciferase-like_dom"/>
</dbReference>
<dbReference type="GO" id="GO:0016705">
    <property type="term" value="F:oxidoreductase activity, acting on paired donors, with incorporation or reduction of molecular oxygen"/>
    <property type="evidence" value="ECO:0007669"/>
    <property type="project" value="InterPro"/>
</dbReference>
<evidence type="ECO:0000313" key="3">
    <source>
        <dbReference type="Proteomes" id="UP000286716"/>
    </source>
</evidence>
<keyword evidence="3" id="KW-1185">Reference proteome</keyword>
<reference evidence="2 3" key="1">
    <citation type="submission" date="2018-05" db="EMBL/GenBank/DDBJ databases">
        <title>Evolution of GPA BGCs.</title>
        <authorList>
            <person name="Waglechner N."/>
            <person name="Wright G.D."/>
        </authorList>
    </citation>
    <scope>NUCLEOTIDE SEQUENCE [LARGE SCALE GENOMIC DNA]</scope>
    <source>
        <strain evidence="2 3">DSM 5908</strain>
    </source>
</reference>
<sequence length="78" mass="8911">MVAVAPTLDARSQVSPSCLVEVMLSPAFSGLTRTKRYRRSEEFIRILKDLWANDPAEFRGCFYRIHDFDINPKPLAVP</sequence>
<dbReference type="OrthoDB" id="9814695at2"/>
<dbReference type="EMBL" id="QHHU01000014">
    <property type="protein sequence ID" value="RSM46047.1"/>
    <property type="molecule type" value="Genomic_DNA"/>
</dbReference>
<dbReference type="Pfam" id="PF00296">
    <property type="entry name" value="Bac_luciferase"/>
    <property type="match status" value="1"/>
</dbReference>
<feature type="domain" description="Luciferase-like" evidence="1">
    <location>
        <begin position="30"/>
        <end position="74"/>
    </location>
</feature>
<evidence type="ECO:0000259" key="1">
    <source>
        <dbReference type="Pfam" id="PF00296"/>
    </source>
</evidence>
<gene>
    <name evidence="2" type="ORF">DMA12_12235</name>
</gene>
<comment type="caution">
    <text evidence="2">The sequence shown here is derived from an EMBL/GenBank/DDBJ whole genome shotgun (WGS) entry which is preliminary data.</text>
</comment>
<accession>A0A428WSJ7</accession>
<dbReference type="SUPFAM" id="SSF51679">
    <property type="entry name" value="Bacterial luciferase-like"/>
    <property type="match status" value="1"/>
</dbReference>
<evidence type="ECO:0000313" key="2">
    <source>
        <dbReference type="EMBL" id="RSM46047.1"/>
    </source>
</evidence>
<name>A0A428WSJ7_AMYBA</name>
<dbReference type="Gene3D" id="3.20.20.30">
    <property type="entry name" value="Luciferase-like domain"/>
    <property type="match status" value="1"/>
</dbReference>
<dbReference type="AlphaFoldDB" id="A0A428WSJ7"/>